<dbReference type="Pfam" id="PF01171">
    <property type="entry name" value="ATP_bind_3"/>
    <property type="match status" value="1"/>
</dbReference>
<dbReference type="PANTHER" id="PTHR43033:SF1">
    <property type="entry name" value="TRNA(ILE)-LYSIDINE SYNTHASE-RELATED"/>
    <property type="match status" value="1"/>
</dbReference>
<comment type="subcellular location">
    <subcellularLocation>
        <location evidence="6">Cytoplasm</location>
    </subcellularLocation>
</comment>
<dbReference type="InterPro" id="IPR011063">
    <property type="entry name" value="TilS/TtcA_N"/>
</dbReference>
<keyword evidence="2 6" id="KW-0819">tRNA processing</keyword>
<keyword evidence="4 6" id="KW-0067">ATP-binding</keyword>
<dbReference type="Proteomes" id="UP000198796">
    <property type="component" value="Unassembled WGS sequence"/>
</dbReference>
<dbReference type="InterPro" id="IPR012795">
    <property type="entry name" value="tRNA_Ile_lys_synt_N"/>
</dbReference>
<dbReference type="GO" id="GO:0006400">
    <property type="term" value="P:tRNA modification"/>
    <property type="evidence" value="ECO:0007669"/>
    <property type="project" value="UniProtKB-UniRule"/>
</dbReference>
<keyword evidence="1 6" id="KW-0436">Ligase</keyword>
<evidence type="ECO:0000256" key="3">
    <source>
        <dbReference type="ARBA" id="ARBA00022741"/>
    </source>
</evidence>
<feature type="binding site" evidence="6">
    <location>
        <begin position="29"/>
        <end position="34"/>
    </location>
    <ligand>
        <name>ATP</name>
        <dbReference type="ChEBI" id="CHEBI:30616"/>
    </ligand>
</feature>
<dbReference type="GO" id="GO:0032267">
    <property type="term" value="F:tRNA(Ile)-lysidine synthase activity"/>
    <property type="evidence" value="ECO:0007669"/>
    <property type="project" value="UniProtKB-EC"/>
</dbReference>
<reference evidence="8 9" key="1">
    <citation type="submission" date="2016-10" db="EMBL/GenBank/DDBJ databases">
        <authorList>
            <person name="de Groot N.N."/>
        </authorList>
    </citation>
    <scope>NUCLEOTIDE SEQUENCE [LARGE SCALE GENOMIC DNA]</scope>
    <source>
        <strain evidence="8 9">DSM 29316</strain>
    </source>
</reference>
<dbReference type="STRING" id="871651.SAMN05421688_1535"/>
<evidence type="ECO:0000256" key="2">
    <source>
        <dbReference type="ARBA" id="ARBA00022694"/>
    </source>
</evidence>
<name>A0A1I0WMA6_9RHOB</name>
<evidence type="ECO:0000256" key="1">
    <source>
        <dbReference type="ARBA" id="ARBA00022598"/>
    </source>
</evidence>
<gene>
    <name evidence="6" type="primary">tilS</name>
    <name evidence="8" type="ORF">SAMN05421688_1535</name>
</gene>
<dbReference type="AlphaFoldDB" id="A0A1I0WMA6"/>
<dbReference type="CDD" id="cd01992">
    <property type="entry name" value="TilS_N"/>
    <property type="match status" value="1"/>
</dbReference>
<organism evidence="8 9">
    <name type="scientific">Poseidonocella pacifica</name>
    <dbReference type="NCBI Taxonomy" id="871651"/>
    <lineage>
        <taxon>Bacteria</taxon>
        <taxon>Pseudomonadati</taxon>
        <taxon>Pseudomonadota</taxon>
        <taxon>Alphaproteobacteria</taxon>
        <taxon>Rhodobacterales</taxon>
        <taxon>Roseobacteraceae</taxon>
        <taxon>Poseidonocella</taxon>
    </lineage>
</organism>
<dbReference type="GO" id="GO:0005524">
    <property type="term" value="F:ATP binding"/>
    <property type="evidence" value="ECO:0007669"/>
    <property type="project" value="UniProtKB-UniRule"/>
</dbReference>
<dbReference type="NCBIfam" id="TIGR02432">
    <property type="entry name" value="lysidine_TilS_N"/>
    <property type="match status" value="1"/>
</dbReference>
<evidence type="ECO:0000256" key="4">
    <source>
        <dbReference type="ARBA" id="ARBA00022840"/>
    </source>
</evidence>
<evidence type="ECO:0000256" key="5">
    <source>
        <dbReference type="ARBA" id="ARBA00048539"/>
    </source>
</evidence>
<accession>A0A1I0WMA6</accession>
<evidence type="ECO:0000259" key="7">
    <source>
        <dbReference type="Pfam" id="PF01171"/>
    </source>
</evidence>
<dbReference type="EMBL" id="FOJU01000002">
    <property type="protein sequence ID" value="SFA89338.1"/>
    <property type="molecule type" value="Genomic_DNA"/>
</dbReference>
<keyword evidence="3 6" id="KW-0547">Nucleotide-binding</keyword>
<protein>
    <recommendedName>
        <fullName evidence="6">tRNA(Ile)-lysidine synthase</fullName>
        <ecNumber evidence="6">6.3.4.19</ecNumber>
    </recommendedName>
    <alternativeName>
        <fullName evidence="6">tRNA(Ile)-2-lysyl-cytidine synthase</fullName>
    </alternativeName>
    <alternativeName>
        <fullName evidence="6">tRNA(Ile)-lysidine synthetase</fullName>
    </alternativeName>
</protein>
<evidence type="ECO:0000256" key="6">
    <source>
        <dbReference type="HAMAP-Rule" id="MF_01161"/>
    </source>
</evidence>
<dbReference type="Gene3D" id="3.40.50.620">
    <property type="entry name" value="HUPs"/>
    <property type="match status" value="1"/>
</dbReference>
<evidence type="ECO:0000313" key="8">
    <source>
        <dbReference type="EMBL" id="SFA89338.1"/>
    </source>
</evidence>
<dbReference type="InterPro" id="IPR012094">
    <property type="entry name" value="tRNA_Ile_lys_synt"/>
</dbReference>
<dbReference type="EC" id="6.3.4.19" evidence="6"/>
<evidence type="ECO:0000313" key="9">
    <source>
        <dbReference type="Proteomes" id="UP000198796"/>
    </source>
</evidence>
<comment type="domain">
    <text evidence="6">The N-terminal region contains the highly conserved SGGXDS motif, predicted to be a P-loop motif involved in ATP binding.</text>
</comment>
<comment type="similarity">
    <text evidence="6">Belongs to the tRNA(Ile)-lysidine synthase family.</text>
</comment>
<keyword evidence="6" id="KW-0963">Cytoplasm</keyword>
<sequence>MTEAPERAFTRAMEAEFPVAPQRLALAVSGGGDSMALMALAQDWAKQSGTQLEVLTVDHRLRTGAALEIALVERFCQAAQIPHRTLVWTGWDHRGNLQDQARRARYTLLSGAAQGCDAILLGHTKDDLAETFLMRLARGAGSDGLRAMRASFERDGTRFLRPLLSVSRESLRQLLRTRGIDWIDDPSNDDPRFERVRARKALAAMTELGFGADGIAISAHHLAAENAALRREAFTVLTNTVEQVCGAFRIALTALADLEPELRRRAVLAMVRSLGAEEYPPRGDALAEFIAALVRGETRTLAGCLSYRHRDWCWLQREPAYLGPSVSAGDIWDNRWRFAQVEGARTRELGEDGLAQCGDWRSVGLPRRVLLVSPALFKGETLHAAPFAGLSGDVALEYRGKPVQSFLMPH</sequence>
<dbReference type="RefSeq" id="WP_092062608.1">
    <property type="nucleotide sequence ID" value="NZ_FOJU01000002.1"/>
</dbReference>
<dbReference type="SUPFAM" id="SSF52402">
    <property type="entry name" value="Adenine nucleotide alpha hydrolases-like"/>
    <property type="match status" value="1"/>
</dbReference>
<proteinExistence type="inferred from homology"/>
<dbReference type="OrthoDB" id="9807403at2"/>
<comment type="function">
    <text evidence="6">Ligates lysine onto the cytidine present at position 34 of the AUA codon-specific tRNA(Ile) that contains the anticodon CAU, in an ATP-dependent manner. Cytidine is converted to lysidine, thus changing the amino acid specificity of the tRNA from methionine to isoleucine.</text>
</comment>
<dbReference type="PANTHER" id="PTHR43033">
    <property type="entry name" value="TRNA(ILE)-LYSIDINE SYNTHASE-RELATED"/>
    <property type="match status" value="1"/>
</dbReference>
<dbReference type="GO" id="GO:0005737">
    <property type="term" value="C:cytoplasm"/>
    <property type="evidence" value="ECO:0007669"/>
    <property type="project" value="UniProtKB-SubCell"/>
</dbReference>
<comment type="catalytic activity">
    <reaction evidence="5 6">
        <text>cytidine(34) in tRNA(Ile2) + L-lysine + ATP = lysidine(34) in tRNA(Ile2) + AMP + diphosphate + H(+)</text>
        <dbReference type="Rhea" id="RHEA:43744"/>
        <dbReference type="Rhea" id="RHEA-COMP:10625"/>
        <dbReference type="Rhea" id="RHEA-COMP:10670"/>
        <dbReference type="ChEBI" id="CHEBI:15378"/>
        <dbReference type="ChEBI" id="CHEBI:30616"/>
        <dbReference type="ChEBI" id="CHEBI:32551"/>
        <dbReference type="ChEBI" id="CHEBI:33019"/>
        <dbReference type="ChEBI" id="CHEBI:82748"/>
        <dbReference type="ChEBI" id="CHEBI:83665"/>
        <dbReference type="ChEBI" id="CHEBI:456215"/>
        <dbReference type="EC" id="6.3.4.19"/>
    </reaction>
</comment>
<dbReference type="InterPro" id="IPR014729">
    <property type="entry name" value="Rossmann-like_a/b/a_fold"/>
</dbReference>
<keyword evidence="9" id="KW-1185">Reference proteome</keyword>
<dbReference type="HAMAP" id="MF_01161">
    <property type="entry name" value="tRNA_Ile_lys_synt"/>
    <property type="match status" value="1"/>
</dbReference>
<feature type="domain" description="tRNA(Ile)-lysidine/2-thiocytidine synthase N-terminal" evidence="7">
    <location>
        <begin position="24"/>
        <end position="200"/>
    </location>
</feature>